<proteinExistence type="predicted"/>
<keyword evidence="1" id="KW-0802">TPR repeat</keyword>
<feature type="repeat" description="TPR" evidence="1">
    <location>
        <begin position="94"/>
        <end position="127"/>
    </location>
</feature>
<evidence type="ECO:0000259" key="4">
    <source>
        <dbReference type="Pfam" id="PF12770"/>
    </source>
</evidence>
<dbReference type="SMART" id="SM00028">
    <property type="entry name" value="TPR"/>
    <property type="match status" value="5"/>
</dbReference>
<dbReference type="PANTHER" id="PTHR10098">
    <property type="entry name" value="RAPSYN-RELATED"/>
    <property type="match status" value="1"/>
</dbReference>
<comment type="caution">
    <text evidence="5">The sequence shown here is derived from an EMBL/GenBank/DDBJ whole genome shotgun (WGS) entry which is preliminary data.</text>
</comment>
<accession>A0A937ABX0</accession>
<dbReference type="RefSeq" id="WP_201921987.1">
    <property type="nucleotide sequence ID" value="NZ_JAERQG010000003.1"/>
</dbReference>
<organism evidence="5 6">
    <name type="scientific">Marivirga atlantica</name>
    <dbReference type="NCBI Taxonomy" id="1548457"/>
    <lineage>
        <taxon>Bacteria</taxon>
        <taxon>Pseudomonadati</taxon>
        <taxon>Bacteroidota</taxon>
        <taxon>Cytophagia</taxon>
        <taxon>Cytophagales</taxon>
        <taxon>Marivirgaceae</taxon>
        <taxon>Marivirga</taxon>
    </lineage>
</organism>
<feature type="chain" id="PRO_5037312199" evidence="3">
    <location>
        <begin position="20"/>
        <end position="847"/>
    </location>
</feature>
<evidence type="ECO:0000256" key="3">
    <source>
        <dbReference type="SAM" id="SignalP"/>
    </source>
</evidence>
<dbReference type="InterPro" id="IPR011990">
    <property type="entry name" value="TPR-like_helical_dom_sf"/>
</dbReference>
<dbReference type="AlphaFoldDB" id="A0A937ABX0"/>
<evidence type="ECO:0000313" key="5">
    <source>
        <dbReference type="EMBL" id="MBL0766106.1"/>
    </source>
</evidence>
<dbReference type="EMBL" id="JAERQG010000003">
    <property type="protein sequence ID" value="MBL0766106.1"/>
    <property type="molecule type" value="Genomic_DNA"/>
</dbReference>
<dbReference type="PROSITE" id="PS50005">
    <property type="entry name" value="TPR"/>
    <property type="match status" value="2"/>
</dbReference>
<sequence length="847" mass="95520">MRFTVFLLFIIFQGFSSLAQLSDSYKDYIKRSVRENPQTLIAEFDNKAEQDIATSLLIGELYFYSGNNDKAAEIIDAGLISLEASGEAKSSLYARALSNRGLIFWNDGKNEKAENYLERSLALNKQINATNEAIADTYNNLGLIAKSVDNLKQARSYFEQALELLESEAIPNEEKIALVNINLSLIEVENEKYRDALSRLNRLLSSWEKSHVEDLPTEAFILTNLALIYEQTGDPELARTFLKDAIDINRTFYGDRNAELANTYAFLAELERKQGNFKEALNNIQHALVSNSLNFNSKDYEHNPSKENVIKPSYQLSILLSKAQIFEDYYFNFSLKKQHLETALSCLDDADNIIDLIRANTSNKKDQLALSALASQVYESAQRIAITLDDVTLLGNTYLKKAFYYSEKAKASTLISAVAESDAKSFSNIPQSMLEEEVALKNRLAFLSNAIANAQDEVEISDYKKELFEAQRTYEQFIKGLEKDYPEYYNLKHNTAPSSLDEVQKSLEPNELLLSYAFAPVRNEIYRYEISQNDFKVTTIYYQEEVSRNLRAFRNILTYQIKQPYQPVASSLYSALIPKRIKNSITKITVIPDGILGTVPFEAFIAEQLEQNDFWALPYLIKEYAITYNYSASFHTIKPKATVSSKALLLAPVEFLSASLNSLPATREELNSLSATLSSNAIKCDTYIENRATENNFKTADLKNYKYIHLATHGAVNSTNPELSAIYLTGKDESDDGILYTNEIYDLNFNADLVSLSACETGLGKISRGEGIIGLGRAFSYAGAQHLLVSLWKVQDASTALLMQQFYKESVKKGSSFSKSLQQAQIELINNGYANPYLWAPFVIWGK</sequence>
<feature type="domain" description="CHAT" evidence="4">
    <location>
        <begin position="566"/>
        <end position="846"/>
    </location>
</feature>
<dbReference type="PANTHER" id="PTHR10098:SF108">
    <property type="entry name" value="TETRATRICOPEPTIDE REPEAT PROTEIN 28"/>
    <property type="match status" value="1"/>
</dbReference>
<keyword evidence="3" id="KW-0732">Signal</keyword>
<keyword evidence="6" id="KW-1185">Reference proteome</keyword>
<reference evidence="5" key="1">
    <citation type="submission" date="2021-01" db="EMBL/GenBank/DDBJ databases">
        <title>Marivirga sp. nov., isolated from intertidal surface sediments.</title>
        <authorList>
            <person name="Zhang M."/>
        </authorList>
    </citation>
    <scope>NUCLEOTIDE SEQUENCE</scope>
    <source>
        <strain evidence="5">SM1354</strain>
    </source>
</reference>
<dbReference type="SUPFAM" id="SSF48452">
    <property type="entry name" value="TPR-like"/>
    <property type="match status" value="2"/>
</dbReference>
<gene>
    <name evidence="5" type="ORF">JKP34_12640</name>
</gene>
<protein>
    <submittedName>
        <fullName evidence="5">CHAT domain-containing protein</fullName>
    </submittedName>
</protein>
<feature type="repeat" description="TPR" evidence="1">
    <location>
        <begin position="135"/>
        <end position="168"/>
    </location>
</feature>
<evidence type="ECO:0000256" key="2">
    <source>
        <dbReference type="SAM" id="Coils"/>
    </source>
</evidence>
<dbReference type="Pfam" id="PF13424">
    <property type="entry name" value="TPR_12"/>
    <property type="match status" value="2"/>
</dbReference>
<feature type="signal peptide" evidence="3">
    <location>
        <begin position="1"/>
        <end position="19"/>
    </location>
</feature>
<dbReference type="InterPro" id="IPR024983">
    <property type="entry name" value="CHAT_dom"/>
</dbReference>
<dbReference type="Proteomes" id="UP000642920">
    <property type="component" value="Unassembled WGS sequence"/>
</dbReference>
<evidence type="ECO:0000256" key="1">
    <source>
        <dbReference type="PROSITE-ProRule" id="PRU00339"/>
    </source>
</evidence>
<dbReference type="InterPro" id="IPR019734">
    <property type="entry name" value="TPR_rpt"/>
</dbReference>
<evidence type="ECO:0000313" key="6">
    <source>
        <dbReference type="Proteomes" id="UP000642920"/>
    </source>
</evidence>
<name>A0A937ABX0_9BACT</name>
<dbReference type="Pfam" id="PF12770">
    <property type="entry name" value="CHAT"/>
    <property type="match status" value="1"/>
</dbReference>
<feature type="coiled-coil region" evidence="2">
    <location>
        <begin position="148"/>
        <end position="210"/>
    </location>
</feature>
<keyword evidence="2" id="KW-0175">Coiled coil</keyword>
<dbReference type="Gene3D" id="1.25.40.10">
    <property type="entry name" value="Tetratricopeptide repeat domain"/>
    <property type="match status" value="2"/>
</dbReference>